<evidence type="ECO:0000313" key="7">
    <source>
        <dbReference type="EMBL" id="PYE19846.1"/>
    </source>
</evidence>
<evidence type="ECO:0000259" key="4">
    <source>
        <dbReference type="Pfam" id="PF25917"/>
    </source>
</evidence>
<dbReference type="GO" id="GO:1990281">
    <property type="term" value="C:efflux pump complex"/>
    <property type="evidence" value="ECO:0007669"/>
    <property type="project" value="TreeGrafter"/>
</dbReference>
<evidence type="ECO:0000256" key="3">
    <source>
        <dbReference type="ARBA" id="ARBA00022448"/>
    </source>
</evidence>
<dbReference type="RefSeq" id="WP_110856260.1">
    <property type="nucleotide sequence ID" value="NZ_QJSQ01000018.1"/>
</dbReference>
<reference evidence="7 8" key="1">
    <citation type="submission" date="2018-06" db="EMBL/GenBank/DDBJ databases">
        <title>Genomic Encyclopedia of Type Strains, Phase IV (KMG-V): Genome sequencing to study the core and pangenomes of soil and plant-associated prokaryotes.</title>
        <authorList>
            <person name="Whitman W."/>
        </authorList>
    </citation>
    <scope>NUCLEOTIDE SEQUENCE [LARGE SCALE GENOMIC DNA]</scope>
    <source>
        <strain evidence="7 8">SRCL-318</strain>
    </source>
</reference>
<dbReference type="Gene3D" id="2.40.50.100">
    <property type="match status" value="1"/>
</dbReference>
<dbReference type="Gene3D" id="2.40.420.20">
    <property type="match status" value="1"/>
</dbReference>
<organism evidence="7 8">
    <name type="scientific">Paraburkholderia silvatlantica</name>
    <dbReference type="NCBI Taxonomy" id="321895"/>
    <lineage>
        <taxon>Bacteria</taxon>
        <taxon>Pseudomonadati</taxon>
        <taxon>Pseudomonadota</taxon>
        <taxon>Betaproteobacteria</taxon>
        <taxon>Burkholderiales</taxon>
        <taxon>Burkholderiaceae</taxon>
        <taxon>Paraburkholderia</taxon>
    </lineage>
</organism>
<dbReference type="NCBIfam" id="TIGR01730">
    <property type="entry name" value="RND_mfp"/>
    <property type="match status" value="1"/>
</dbReference>
<dbReference type="Pfam" id="PF25917">
    <property type="entry name" value="BSH_RND"/>
    <property type="match status" value="1"/>
</dbReference>
<dbReference type="Pfam" id="PF25954">
    <property type="entry name" value="Beta-barrel_RND_2"/>
    <property type="match status" value="1"/>
</dbReference>
<dbReference type="PANTHER" id="PTHR30469">
    <property type="entry name" value="MULTIDRUG RESISTANCE PROTEIN MDTA"/>
    <property type="match status" value="1"/>
</dbReference>
<evidence type="ECO:0000259" key="6">
    <source>
        <dbReference type="Pfam" id="PF25967"/>
    </source>
</evidence>
<dbReference type="FunFam" id="2.40.30.170:FF:000010">
    <property type="entry name" value="Efflux RND transporter periplasmic adaptor subunit"/>
    <property type="match status" value="1"/>
</dbReference>
<dbReference type="Gene3D" id="2.40.30.170">
    <property type="match status" value="1"/>
</dbReference>
<dbReference type="AlphaFoldDB" id="A0A2V4T5P8"/>
<dbReference type="GO" id="GO:0015562">
    <property type="term" value="F:efflux transmembrane transporter activity"/>
    <property type="evidence" value="ECO:0007669"/>
    <property type="project" value="TreeGrafter"/>
</dbReference>
<sequence>MSAAIASRAKPIAISLISLAVVFGLLYAWRTTRSGGGDHQAMPPIPVSTLRAETRSVADELQAVGSLQAVREVLLAPDTAGRVTAIHFESGQFVKEGAVLVQLYDAPEQADRAAASAKADFAQLQLKRSLELAPTGAEPRETLEQRKAEAAEAVAAVRQLDARIEQKAIRAPFTGQLGIRRINPGQYLNAGDAIATLTQLDPLYVNFTLPQQDLSELTPGAPVHVTVDAAPGKLFDAKVSTIEPRIDGETRNIAVQALIPSAGQLLKSGMYATARLMLPATADAIVLPLTAIQTSASGDSVVVVQGADAQGIGKAVAVPVVTGRRIGEDVVVTQGVKSGDIVVTAGQNRLPPGAAVKISTTPPSAAATSTAQTVASVR</sequence>
<dbReference type="InterPro" id="IPR058625">
    <property type="entry name" value="MdtA-like_BSH"/>
</dbReference>
<comment type="similarity">
    <text evidence="2">Belongs to the membrane fusion protein (MFP) (TC 8.A.1) family.</text>
</comment>
<dbReference type="Gene3D" id="1.10.287.470">
    <property type="entry name" value="Helix hairpin bin"/>
    <property type="match status" value="1"/>
</dbReference>
<dbReference type="SUPFAM" id="SSF111369">
    <property type="entry name" value="HlyD-like secretion proteins"/>
    <property type="match status" value="1"/>
</dbReference>
<name>A0A2V4T5P8_9BURK</name>
<evidence type="ECO:0000259" key="5">
    <source>
        <dbReference type="Pfam" id="PF25954"/>
    </source>
</evidence>
<feature type="domain" description="Multidrug resistance protein MdtA-like barrel-sandwich hybrid" evidence="4">
    <location>
        <begin position="73"/>
        <end position="198"/>
    </location>
</feature>
<comment type="subcellular location">
    <subcellularLocation>
        <location evidence="1">Cell envelope</location>
    </subcellularLocation>
</comment>
<dbReference type="InterPro" id="IPR006143">
    <property type="entry name" value="RND_pump_MFP"/>
</dbReference>
<protein>
    <submittedName>
        <fullName evidence="7">Multidrug efflux system membrane fusion protein</fullName>
    </submittedName>
</protein>
<proteinExistence type="inferred from homology"/>
<dbReference type="PANTHER" id="PTHR30469:SF29">
    <property type="entry name" value="BLR2860 PROTEIN"/>
    <property type="match status" value="1"/>
</dbReference>
<accession>A0A2V4T5P8</accession>
<evidence type="ECO:0000313" key="8">
    <source>
        <dbReference type="Proteomes" id="UP000247772"/>
    </source>
</evidence>
<evidence type="ECO:0000256" key="1">
    <source>
        <dbReference type="ARBA" id="ARBA00004196"/>
    </source>
</evidence>
<dbReference type="InterPro" id="IPR058627">
    <property type="entry name" value="MdtA-like_C"/>
</dbReference>
<keyword evidence="3" id="KW-0813">Transport</keyword>
<evidence type="ECO:0000256" key="2">
    <source>
        <dbReference type="ARBA" id="ARBA00009477"/>
    </source>
</evidence>
<dbReference type="InterPro" id="IPR058792">
    <property type="entry name" value="Beta-barrel_RND_2"/>
</dbReference>
<dbReference type="EMBL" id="QJSQ01000018">
    <property type="protein sequence ID" value="PYE19846.1"/>
    <property type="molecule type" value="Genomic_DNA"/>
</dbReference>
<gene>
    <name evidence="7" type="ORF">C7410_118142</name>
</gene>
<feature type="domain" description="CusB-like beta-barrel" evidence="5">
    <location>
        <begin position="204"/>
        <end position="277"/>
    </location>
</feature>
<dbReference type="Proteomes" id="UP000247772">
    <property type="component" value="Unassembled WGS sequence"/>
</dbReference>
<dbReference type="OrthoDB" id="9784484at2"/>
<comment type="caution">
    <text evidence="7">The sequence shown here is derived from an EMBL/GenBank/DDBJ whole genome shotgun (WGS) entry which is preliminary data.</text>
</comment>
<dbReference type="Pfam" id="PF25967">
    <property type="entry name" value="RND-MFP_C"/>
    <property type="match status" value="1"/>
</dbReference>
<feature type="domain" description="Multidrug resistance protein MdtA-like C-terminal permuted SH3" evidence="6">
    <location>
        <begin position="283"/>
        <end position="347"/>
    </location>
</feature>